<dbReference type="GO" id="GO:0005829">
    <property type="term" value="C:cytosol"/>
    <property type="evidence" value="ECO:0007669"/>
    <property type="project" value="TreeGrafter"/>
</dbReference>
<dbReference type="Pfam" id="PF01406">
    <property type="entry name" value="tRNA-synt_1e"/>
    <property type="match status" value="1"/>
</dbReference>
<evidence type="ECO:0000256" key="5">
    <source>
        <dbReference type="ARBA" id="ARBA00022723"/>
    </source>
</evidence>
<accession>A0A1Q2D0J2</accession>
<dbReference type="GO" id="GO:0005524">
    <property type="term" value="F:ATP binding"/>
    <property type="evidence" value="ECO:0007669"/>
    <property type="project" value="UniProtKB-KW"/>
</dbReference>
<feature type="binding site" evidence="10">
    <location>
        <position position="288"/>
    </location>
    <ligand>
        <name>L-cysteinyl-5'-AMP</name>
        <dbReference type="ChEBI" id="CHEBI:144924"/>
    </ligand>
</feature>
<gene>
    <name evidence="10" type="primary">mshC</name>
    <name evidence="12" type="ORF">BW733_14760</name>
</gene>
<feature type="short sequence motif" description="'HIGH' region" evidence="10">
    <location>
        <begin position="51"/>
        <end position="61"/>
    </location>
</feature>
<evidence type="ECO:0000313" key="12">
    <source>
        <dbReference type="EMBL" id="AQP51896.1"/>
    </source>
</evidence>
<dbReference type="GO" id="GO:0035446">
    <property type="term" value="F:cysteine-glucosaminylinositol ligase activity"/>
    <property type="evidence" value="ECO:0007669"/>
    <property type="project" value="UniProtKB-UniRule"/>
</dbReference>
<dbReference type="AlphaFoldDB" id="A0A1Q2D0J2"/>
<organism evidence="12 13">
    <name type="scientific">Tessaracoccus flavescens</name>
    <dbReference type="NCBI Taxonomy" id="399497"/>
    <lineage>
        <taxon>Bacteria</taxon>
        <taxon>Bacillati</taxon>
        <taxon>Actinomycetota</taxon>
        <taxon>Actinomycetes</taxon>
        <taxon>Propionibacteriales</taxon>
        <taxon>Propionibacteriaceae</taxon>
        <taxon>Tessaracoccus</taxon>
    </lineage>
</organism>
<dbReference type="RefSeq" id="WP_077351620.1">
    <property type="nucleotide sequence ID" value="NZ_CP019607.1"/>
</dbReference>
<feature type="binding site" evidence="10">
    <location>
        <position position="237"/>
    </location>
    <ligand>
        <name>Zn(2+)</name>
        <dbReference type="ChEBI" id="CHEBI:29105"/>
    </ligand>
</feature>
<reference evidence="12 13" key="1">
    <citation type="journal article" date="2008" name="Int. J. Syst. Evol. Microbiol.">
        <title>Tessaracoccus flavescens sp. nov., isolated from marine sediment.</title>
        <authorList>
            <person name="Lee D.W."/>
            <person name="Lee S.D."/>
        </authorList>
    </citation>
    <scope>NUCLEOTIDE SEQUENCE [LARGE SCALE GENOMIC DNA]</scope>
    <source>
        <strain evidence="12 13">SST-39T</strain>
    </source>
</reference>
<dbReference type="Proteomes" id="UP000188235">
    <property type="component" value="Chromosome"/>
</dbReference>
<dbReference type="Gene3D" id="3.40.50.620">
    <property type="entry name" value="HUPs"/>
    <property type="match status" value="1"/>
</dbReference>
<dbReference type="Gene3D" id="1.20.120.640">
    <property type="entry name" value="Anticodon-binding domain of a subclass of class I aminoacyl-tRNA synthetases"/>
    <property type="match status" value="1"/>
</dbReference>
<dbReference type="GO" id="GO:0008270">
    <property type="term" value="F:zinc ion binding"/>
    <property type="evidence" value="ECO:0007669"/>
    <property type="project" value="UniProtKB-UniRule"/>
</dbReference>
<dbReference type="OrthoDB" id="9815130at2"/>
<dbReference type="NCBIfam" id="TIGR03447">
    <property type="entry name" value="mycothiol_MshC"/>
    <property type="match status" value="1"/>
</dbReference>
<feature type="binding site" evidence="10">
    <location>
        <begin position="49"/>
        <end position="52"/>
    </location>
    <ligand>
        <name>L-cysteinyl-5'-AMP</name>
        <dbReference type="ChEBI" id="CHEBI:144924"/>
    </ligand>
</feature>
<name>A0A1Q2D0J2_9ACTN</name>
<protein>
    <recommendedName>
        <fullName evidence="10">L-cysteine:1D-myo-inositol 2-amino-2-deoxy-alpha-D-glucopyranoside ligase</fullName>
        <shortName evidence="10">L-Cys:GlcN-Ins ligase</shortName>
        <ecNumber evidence="10">6.3.1.13</ecNumber>
    </recommendedName>
    <alternativeName>
        <fullName evidence="10">Mycothiol ligase</fullName>
        <shortName evidence="10">MSH ligase</shortName>
    </alternativeName>
</protein>
<keyword evidence="8 10" id="KW-0067">ATP-binding</keyword>
<keyword evidence="13" id="KW-1185">Reference proteome</keyword>
<feature type="binding site" evidence="10">
    <location>
        <position position="49"/>
    </location>
    <ligand>
        <name>Zn(2+)</name>
        <dbReference type="ChEBI" id="CHEBI:29105"/>
    </ligand>
</feature>
<dbReference type="InterPro" id="IPR014729">
    <property type="entry name" value="Rossmann-like_a/b/a_fold"/>
</dbReference>
<dbReference type="KEGG" id="tfa:BW733_14760"/>
<dbReference type="GO" id="GO:0006423">
    <property type="term" value="P:cysteinyl-tRNA aminoacylation"/>
    <property type="evidence" value="ECO:0007669"/>
    <property type="project" value="TreeGrafter"/>
</dbReference>
<evidence type="ECO:0000256" key="4">
    <source>
        <dbReference type="ARBA" id="ARBA00022598"/>
    </source>
</evidence>
<comment type="catalytic activity">
    <reaction evidence="9 10">
        <text>1D-myo-inositol 2-amino-2-deoxy-alpha-D-glucopyranoside + L-cysteine + ATP = 1D-myo-inositol 2-(L-cysteinylamino)-2-deoxy-alpha-D-glucopyranoside + AMP + diphosphate + H(+)</text>
        <dbReference type="Rhea" id="RHEA:26176"/>
        <dbReference type="ChEBI" id="CHEBI:15378"/>
        <dbReference type="ChEBI" id="CHEBI:30616"/>
        <dbReference type="ChEBI" id="CHEBI:33019"/>
        <dbReference type="ChEBI" id="CHEBI:35235"/>
        <dbReference type="ChEBI" id="CHEBI:58886"/>
        <dbReference type="ChEBI" id="CHEBI:58887"/>
        <dbReference type="ChEBI" id="CHEBI:456215"/>
        <dbReference type="EC" id="6.3.1.13"/>
    </reaction>
</comment>
<dbReference type="STRING" id="399497.BW733_14760"/>
<evidence type="ECO:0000256" key="9">
    <source>
        <dbReference type="ARBA" id="ARBA00048350"/>
    </source>
</evidence>
<comment type="caution">
    <text evidence="10">Lacks conserved residue(s) required for the propagation of feature annotation.</text>
</comment>
<evidence type="ECO:0000256" key="2">
    <source>
        <dbReference type="ARBA" id="ARBA00007723"/>
    </source>
</evidence>
<feature type="domain" description="tRNA synthetases class I catalytic" evidence="11">
    <location>
        <begin position="38"/>
        <end position="342"/>
    </location>
</feature>
<evidence type="ECO:0000256" key="1">
    <source>
        <dbReference type="ARBA" id="ARBA00003679"/>
    </source>
</evidence>
<dbReference type="InterPro" id="IPR032678">
    <property type="entry name" value="tRNA-synt_1_cat_dom"/>
</dbReference>
<dbReference type="HAMAP" id="MF_01697">
    <property type="entry name" value="MshC"/>
    <property type="match status" value="1"/>
</dbReference>
<dbReference type="CDD" id="cd00672">
    <property type="entry name" value="CysRS_core"/>
    <property type="match status" value="1"/>
</dbReference>
<comment type="function">
    <text evidence="1 10">Catalyzes the ATP-dependent condensation of GlcN-Ins and L-cysteine to form L-Cys-GlcN-Ins.</text>
</comment>
<comment type="similarity">
    <text evidence="2 10">Belongs to the class-I aminoacyl-tRNA synthetase family. MshC subfamily.</text>
</comment>
<comment type="subunit">
    <text evidence="3 10">Monomer.</text>
</comment>
<dbReference type="SUPFAM" id="SSF52374">
    <property type="entry name" value="Nucleotidylyl transferase"/>
    <property type="match status" value="1"/>
</dbReference>
<dbReference type="GO" id="GO:0010125">
    <property type="term" value="P:mycothiol biosynthetic process"/>
    <property type="evidence" value="ECO:0007669"/>
    <property type="project" value="UniProtKB-UniRule"/>
</dbReference>
<evidence type="ECO:0000256" key="8">
    <source>
        <dbReference type="ARBA" id="ARBA00022840"/>
    </source>
</evidence>
<evidence type="ECO:0000313" key="13">
    <source>
        <dbReference type="Proteomes" id="UP000188235"/>
    </source>
</evidence>
<evidence type="ECO:0000256" key="6">
    <source>
        <dbReference type="ARBA" id="ARBA00022741"/>
    </source>
</evidence>
<dbReference type="EC" id="6.3.1.13" evidence="10"/>
<feature type="binding site" evidence="10">
    <location>
        <position position="233"/>
    </location>
    <ligand>
        <name>L-cysteinyl-5'-AMP</name>
        <dbReference type="ChEBI" id="CHEBI:144924"/>
    </ligand>
</feature>
<feature type="short sequence motif" description="'KMSKS' region" evidence="10">
    <location>
        <begin position="294"/>
        <end position="298"/>
    </location>
</feature>
<dbReference type="GO" id="GO:0004817">
    <property type="term" value="F:cysteine-tRNA ligase activity"/>
    <property type="evidence" value="ECO:0007669"/>
    <property type="project" value="TreeGrafter"/>
</dbReference>
<keyword evidence="7 10" id="KW-0862">Zinc</keyword>
<feature type="binding site" evidence="10">
    <location>
        <begin position="87"/>
        <end position="89"/>
    </location>
    <ligand>
        <name>L-cysteinyl-5'-AMP</name>
        <dbReference type="ChEBI" id="CHEBI:144924"/>
    </ligand>
</feature>
<keyword evidence="4 10" id="KW-0436">Ligase</keyword>
<keyword evidence="5 10" id="KW-0479">Metal-binding</keyword>
<evidence type="ECO:0000259" key="11">
    <source>
        <dbReference type="Pfam" id="PF01406"/>
    </source>
</evidence>
<keyword evidence="6 10" id="KW-0547">Nucleotide-binding</keyword>
<comment type="cofactor">
    <cofactor evidence="10">
        <name>Zn(2+)</name>
        <dbReference type="ChEBI" id="CHEBI:29105"/>
    </cofactor>
    <text evidence="10">Binds 1 zinc ion per subunit.</text>
</comment>
<dbReference type="InterPro" id="IPR017812">
    <property type="entry name" value="Mycothiol_ligase_MshC"/>
</dbReference>
<dbReference type="PANTHER" id="PTHR10890:SF3">
    <property type="entry name" value="CYSTEINE--TRNA LIGASE, CYTOPLASMIC"/>
    <property type="match status" value="1"/>
</dbReference>
<evidence type="ECO:0000256" key="7">
    <source>
        <dbReference type="ARBA" id="ARBA00022833"/>
    </source>
</evidence>
<dbReference type="EMBL" id="CP019607">
    <property type="protein sequence ID" value="AQP51896.1"/>
    <property type="molecule type" value="Genomic_DNA"/>
</dbReference>
<dbReference type="PANTHER" id="PTHR10890">
    <property type="entry name" value="CYSTEINYL-TRNA SYNTHETASE"/>
    <property type="match status" value="1"/>
</dbReference>
<feature type="binding site" evidence="10">
    <location>
        <position position="262"/>
    </location>
    <ligand>
        <name>Zn(2+)</name>
        <dbReference type="ChEBI" id="CHEBI:29105"/>
    </ligand>
</feature>
<proteinExistence type="inferred from homology"/>
<evidence type="ECO:0000256" key="3">
    <source>
        <dbReference type="ARBA" id="ARBA00011245"/>
    </source>
</evidence>
<dbReference type="InterPro" id="IPR024909">
    <property type="entry name" value="Cys-tRNA/MSH_ligase"/>
</dbReference>
<feature type="binding site" evidence="10">
    <location>
        <begin position="255"/>
        <end position="257"/>
    </location>
    <ligand>
        <name>L-cysteinyl-5'-AMP</name>
        <dbReference type="ChEBI" id="CHEBI:144924"/>
    </ligand>
</feature>
<sequence>MYAWAPVAVPDLSTSTPEVAQRLRVHDTASEELVEVHPAEGDAARMYVCGITPYDATHLGHANTYLTFDLVNRVLRDLGLQVNYTQNVTDVDDPLLERAAQTGQEWEELAEDQIELFRSDMQGLRVIPPAHYVGAVESIAMVVELIEELLPTGLIYQLDDPEHPDWYFNTVAAPGFGSISHLDEAQMIERFRDNGGDPERAGKRHPLDCLVWRFQRPDEPSWTSSLGAGRPGWHIECTAIALRFLGRDFDIQGGGSDLIFPHHEMCAAEAIAATGVPLAKAYVHSGMVALDGEKMSKSKGNLELVSRLRHGGADPMAIRLALINHHYRENWEWTPDQLEAATERLRTWRSVLNNGGAVPAAETIAAIRTALRDDLDTPAALAAVDTWVAASLAMDADDHAAVGEMTTAIDALLGIAL</sequence>
<dbReference type="PRINTS" id="PR00983">
    <property type="entry name" value="TRNASYNTHCYS"/>
</dbReference>
<feature type="binding site" evidence="10">
    <location>
        <position position="64"/>
    </location>
    <ligand>
        <name>L-cysteinyl-5'-AMP</name>
        <dbReference type="ChEBI" id="CHEBI:144924"/>
    </ligand>
</feature>
<evidence type="ECO:0000256" key="10">
    <source>
        <dbReference type="HAMAP-Rule" id="MF_01697"/>
    </source>
</evidence>